<keyword evidence="2" id="KW-0732">Signal</keyword>
<comment type="caution">
    <text evidence="6">The sequence shown here is derived from an EMBL/GenBank/DDBJ whole genome shotgun (WGS) entry which is preliminary data.</text>
</comment>
<evidence type="ECO:0000256" key="2">
    <source>
        <dbReference type="ARBA" id="ARBA00022729"/>
    </source>
</evidence>
<keyword evidence="4" id="KW-0812">Transmembrane</keyword>
<evidence type="ECO:0000256" key="3">
    <source>
        <dbReference type="SAM" id="MobiDB-lite"/>
    </source>
</evidence>
<sequence length="420" mass="43921">MRHQQWIKVGLGGLMAVVFLLLNVTALHNVQAATLADGTYQLPASFVKDDQGHAGSVTSSAASFFNNRATVVVSNDNYQVTLPITTAGQKYITGVTSAGKDILTGSSLTIALTSPAATVPVTFNLTTPMGAMTESAWLTLDWQQVPTVAASTTSSSAATTASSSASTTGPTTKSSASSTFSTTSSSVTTTKAATQASQQTAVTKATTTKTTQPATTKTSTNKQAAALTMTGWTYQVLQATGNQVSAANKFYTHTATIIKTGNQYQVRLNVRYAKSTGMAMHGFTPLTINGETAQNIHYATSGKNYVVTYTFTVKSLQALTKLISGTVHVTVPAADIDQTFTVRFKFSHAGTDNAGTTHHATTNPQSAANTTSTPATTSATKTTRQQLPQTKEATTSVVTLIGFLSLGLLSGGWLLIKWVV</sequence>
<comment type="subcellular location">
    <subcellularLocation>
        <location evidence="1">Cell envelope</location>
    </subcellularLocation>
</comment>
<feature type="domain" description="NEAT" evidence="5">
    <location>
        <begin position="35"/>
        <end position="223"/>
    </location>
</feature>
<evidence type="ECO:0000256" key="1">
    <source>
        <dbReference type="ARBA" id="ARBA00004196"/>
    </source>
</evidence>
<dbReference type="Gene3D" id="2.60.40.1850">
    <property type="match status" value="2"/>
</dbReference>
<dbReference type="RefSeq" id="WP_137628687.1">
    <property type="nucleotide sequence ID" value="NZ_BJDJ01000011.1"/>
</dbReference>
<evidence type="ECO:0000313" key="6">
    <source>
        <dbReference type="EMBL" id="MFC6181550.1"/>
    </source>
</evidence>
<dbReference type="CDD" id="cd06920">
    <property type="entry name" value="NEAT"/>
    <property type="match status" value="1"/>
</dbReference>
<keyword evidence="7" id="KW-1185">Reference proteome</keyword>
<dbReference type="InterPro" id="IPR037250">
    <property type="entry name" value="NEAT_dom_sf"/>
</dbReference>
<gene>
    <name evidence="6" type="ORF">ACFP5Y_09980</name>
</gene>
<dbReference type="SMART" id="SM00725">
    <property type="entry name" value="NEAT"/>
    <property type="match status" value="1"/>
</dbReference>
<dbReference type="SUPFAM" id="SSF158911">
    <property type="entry name" value="NEAT domain-like"/>
    <property type="match status" value="2"/>
</dbReference>
<reference evidence="7" key="1">
    <citation type="journal article" date="2019" name="Int. J. Syst. Evol. Microbiol.">
        <title>The Global Catalogue of Microorganisms (GCM) 10K type strain sequencing project: providing services to taxonomists for standard genome sequencing and annotation.</title>
        <authorList>
            <consortium name="The Broad Institute Genomics Platform"/>
            <consortium name="The Broad Institute Genome Sequencing Center for Infectious Disease"/>
            <person name="Wu L."/>
            <person name="Ma J."/>
        </authorList>
    </citation>
    <scope>NUCLEOTIDE SEQUENCE [LARGE SCALE GENOMIC DNA]</scope>
    <source>
        <strain evidence="7">CCM 8933</strain>
    </source>
</reference>
<feature type="region of interest" description="Disordered" evidence="3">
    <location>
        <begin position="153"/>
        <end position="222"/>
    </location>
</feature>
<proteinExistence type="predicted"/>
<protein>
    <submittedName>
        <fullName evidence="6">NEAT domain-containing protein</fullName>
    </submittedName>
</protein>
<evidence type="ECO:0000259" key="5">
    <source>
        <dbReference type="SMART" id="SM00725"/>
    </source>
</evidence>
<name>A0ABW1S2E5_9LACO</name>
<feature type="compositionally biased region" description="Low complexity" evidence="3">
    <location>
        <begin position="366"/>
        <end position="383"/>
    </location>
</feature>
<dbReference type="InterPro" id="IPR006635">
    <property type="entry name" value="NEAT_dom"/>
</dbReference>
<accession>A0ABW1S2E5</accession>
<organism evidence="6 7">
    <name type="scientific">Lactiplantibacillus daowaiensis</name>
    <dbReference type="NCBI Taxonomy" id="2559918"/>
    <lineage>
        <taxon>Bacteria</taxon>
        <taxon>Bacillati</taxon>
        <taxon>Bacillota</taxon>
        <taxon>Bacilli</taxon>
        <taxon>Lactobacillales</taxon>
        <taxon>Lactobacillaceae</taxon>
        <taxon>Lactiplantibacillus</taxon>
    </lineage>
</organism>
<dbReference type="EMBL" id="JBHSSC010000039">
    <property type="protein sequence ID" value="MFC6181550.1"/>
    <property type="molecule type" value="Genomic_DNA"/>
</dbReference>
<feature type="transmembrane region" description="Helical" evidence="4">
    <location>
        <begin position="397"/>
        <end position="416"/>
    </location>
</feature>
<dbReference type="Proteomes" id="UP001596282">
    <property type="component" value="Unassembled WGS sequence"/>
</dbReference>
<evidence type="ECO:0000313" key="7">
    <source>
        <dbReference type="Proteomes" id="UP001596282"/>
    </source>
</evidence>
<keyword evidence="4" id="KW-1133">Transmembrane helix</keyword>
<evidence type="ECO:0000256" key="4">
    <source>
        <dbReference type="SAM" id="Phobius"/>
    </source>
</evidence>
<keyword evidence="4" id="KW-0472">Membrane</keyword>
<feature type="compositionally biased region" description="Polar residues" evidence="3">
    <location>
        <begin position="353"/>
        <end position="365"/>
    </location>
</feature>
<feature type="compositionally biased region" description="Low complexity" evidence="3">
    <location>
        <begin position="153"/>
        <end position="220"/>
    </location>
</feature>
<feature type="region of interest" description="Disordered" evidence="3">
    <location>
        <begin position="353"/>
        <end position="389"/>
    </location>
</feature>